<dbReference type="EMBL" id="BGPR01000460">
    <property type="protein sequence ID" value="GBM21461.1"/>
    <property type="molecule type" value="Genomic_DNA"/>
</dbReference>
<dbReference type="AlphaFoldDB" id="A0A4Y2DXI9"/>
<gene>
    <name evidence="1" type="ORF">AVEN_161070_1</name>
</gene>
<name>A0A4Y2DXI9_ARAVE</name>
<dbReference type="Proteomes" id="UP000499080">
    <property type="component" value="Unassembled WGS sequence"/>
</dbReference>
<proteinExistence type="predicted"/>
<accession>A0A4Y2DXI9</accession>
<organism evidence="1 2">
    <name type="scientific">Araneus ventricosus</name>
    <name type="common">Orbweaver spider</name>
    <name type="synonym">Epeira ventricosa</name>
    <dbReference type="NCBI Taxonomy" id="182803"/>
    <lineage>
        <taxon>Eukaryota</taxon>
        <taxon>Metazoa</taxon>
        <taxon>Ecdysozoa</taxon>
        <taxon>Arthropoda</taxon>
        <taxon>Chelicerata</taxon>
        <taxon>Arachnida</taxon>
        <taxon>Araneae</taxon>
        <taxon>Araneomorphae</taxon>
        <taxon>Entelegynae</taxon>
        <taxon>Araneoidea</taxon>
        <taxon>Araneidae</taxon>
        <taxon>Araneus</taxon>
    </lineage>
</organism>
<sequence length="96" mass="11159">MNKYSTDIRVFIVLEMAKCQGNVKAVQQAGQEEFHNKSCPDKRSSRSNHWVVLPIALPRRYRIAALFPGFKPLRFLLERLLKEKSVADKSLRLFLN</sequence>
<protein>
    <submittedName>
        <fullName evidence="1">Uncharacterized protein</fullName>
    </submittedName>
</protein>
<comment type="caution">
    <text evidence="1">The sequence shown here is derived from an EMBL/GenBank/DDBJ whole genome shotgun (WGS) entry which is preliminary data.</text>
</comment>
<evidence type="ECO:0000313" key="2">
    <source>
        <dbReference type="Proteomes" id="UP000499080"/>
    </source>
</evidence>
<reference evidence="1 2" key="1">
    <citation type="journal article" date="2019" name="Sci. Rep.">
        <title>Orb-weaving spider Araneus ventricosus genome elucidates the spidroin gene catalogue.</title>
        <authorList>
            <person name="Kono N."/>
            <person name="Nakamura H."/>
            <person name="Ohtoshi R."/>
            <person name="Moran D.A.P."/>
            <person name="Shinohara A."/>
            <person name="Yoshida Y."/>
            <person name="Fujiwara M."/>
            <person name="Mori M."/>
            <person name="Tomita M."/>
            <person name="Arakawa K."/>
        </authorList>
    </citation>
    <scope>NUCLEOTIDE SEQUENCE [LARGE SCALE GENOMIC DNA]</scope>
</reference>
<evidence type="ECO:0000313" key="1">
    <source>
        <dbReference type="EMBL" id="GBM21461.1"/>
    </source>
</evidence>
<keyword evidence="2" id="KW-1185">Reference proteome</keyword>